<comment type="caution">
    <text evidence="1">The sequence shown here is derived from an EMBL/GenBank/DDBJ whole genome shotgun (WGS) entry which is preliminary data.</text>
</comment>
<dbReference type="AlphaFoldDB" id="A0AAE0NCN9"/>
<reference evidence="1" key="1">
    <citation type="journal article" date="2023" name="Mol. Phylogenet. Evol.">
        <title>Genome-scale phylogeny and comparative genomics of the fungal order Sordariales.</title>
        <authorList>
            <person name="Hensen N."/>
            <person name="Bonometti L."/>
            <person name="Westerberg I."/>
            <person name="Brannstrom I.O."/>
            <person name="Guillou S."/>
            <person name="Cros-Aarteil S."/>
            <person name="Calhoun S."/>
            <person name="Haridas S."/>
            <person name="Kuo A."/>
            <person name="Mondo S."/>
            <person name="Pangilinan J."/>
            <person name="Riley R."/>
            <person name="LaButti K."/>
            <person name="Andreopoulos B."/>
            <person name="Lipzen A."/>
            <person name="Chen C."/>
            <person name="Yan M."/>
            <person name="Daum C."/>
            <person name="Ng V."/>
            <person name="Clum A."/>
            <person name="Steindorff A."/>
            <person name="Ohm R.A."/>
            <person name="Martin F."/>
            <person name="Silar P."/>
            <person name="Natvig D.O."/>
            <person name="Lalanne C."/>
            <person name="Gautier V."/>
            <person name="Ament-Velasquez S.L."/>
            <person name="Kruys A."/>
            <person name="Hutchinson M.I."/>
            <person name="Powell A.J."/>
            <person name="Barry K."/>
            <person name="Miller A.N."/>
            <person name="Grigoriev I.V."/>
            <person name="Debuchy R."/>
            <person name="Gladieux P."/>
            <person name="Hiltunen Thoren M."/>
            <person name="Johannesson H."/>
        </authorList>
    </citation>
    <scope>NUCLEOTIDE SEQUENCE</scope>
    <source>
        <strain evidence="1">CBS 958.72</strain>
    </source>
</reference>
<name>A0AAE0NCN9_9PEZI</name>
<reference evidence="1" key="2">
    <citation type="submission" date="2023-06" db="EMBL/GenBank/DDBJ databases">
        <authorList>
            <consortium name="Lawrence Berkeley National Laboratory"/>
            <person name="Haridas S."/>
            <person name="Hensen N."/>
            <person name="Bonometti L."/>
            <person name="Westerberg I."/>
            <person name="Brannstrom I.O."/>
            <person name="Guillou S."/>
            <person name="Cros-Aarteil S."/>
            <person name="Calhoun S."/>
            <person name="Kuo A."/>
            <person name="Mondo S."/>
            <person name="Pangilinan J."/>
            <person name="Riley R."/>
            <person name="Labutti K."/>
            <person name="Andreopoulos B."/>
            <person name="Lipzen A."/>
            <person name="Chen C."/>
            <person name="Yanf M."/>
            <person name="Daum C."/>
            <person name="Ng V."/>
            <person name="Clum A."/>
            <person name="Steindorff A."/>
            <person name="Ohm R."/>
            <person name="Martin F."/>
            <person name="Silar P."/>
            <person name="Natvig D."/>
            <person name="Lalanne C."/>
            <person name="Gautier V."/>
            <person name="Ament-Velasquez S.L."/>
            <person name="Kruys A."/>
            <person name="Hutchinson M.I."/>
            <person name="Powell A.J."/>
            <person name="Barry K."/>
            <person name="Miller A.N."/>
            <person name="Grigoriev I.V."/>
            <person name="Debuchy R."/>
            <person name="Gladieux P."/>
            <person name="Thoren M.H."/>
            <person name="Johannesson H."/>
        </authorList>
    </citation>
    <scope>NUCLEOTIDE SEQUENCE</scope>
    <source>
        <strain evidence="1">CBS 958.72</strain>
    </source>
</reference>
<protein>
    <submittedName>
        <fullName evidence="1">Uncharacterized protein</fullName>
    </submittedName>
</protein>
<dbReference type="EMBL" id="JAULSN010000002">
    <property type="protein sequence ID" value="KAK3378836.1"/>
    <property type="molecule type" value="Genomic_DNA"/>
</dbReference>
<evidence type="ECO:0000313" key="1">
    <source>
        <dbReference type="EMBL" id="KAK3378836.1"/>
    </source>
</evidence>
<evidence type="ECO:0000313" key="2">
    <source>
        <dbReference type="Proteomes" id="UP001287356"/>
    </source>
</evidence>
<accession>A0AAE0NCN9</accession>
<organism evidence="1 2">
    <name type="scientific">Lasiosphaeria ovina</name>
    <dbReference type="NCBI Taxonomy" id="92902"/>
    <lineage>
        <taxon>Eukaryota</taxon>
        <taxon>Fungi</taxon>
        <taxon>Dikarya</taxon>
        <taxon>Ascomycota</taxon>
        <taxon>Pezizomycotina</taxon>
        <taxon>Sordariomycetes</taxon>
        <taxon>Sordariomycetidae</taxon>
        <taxon>Sordariales</taxon>
        <taxon>Lasiosphaeriaceae</taxon>
        <taxon>Lasiosphaeria</taxon>
    </lineage>
</organism>
<keyword evidence="2" id="KW-1185">Reference proteome</keyword>
<proteinExistence type="predicted"/>
<gene>
    <name evidence="1" type="ORF">B0T24DRAFT_674675</name>
</gene>
<dbReference type="Proteomes" id="UP001287356">
    <property type="component" value="Unassembled WGS sequence"/>
</dbReference>
<sequence length="130" mass="13946">MAPDDASRGRAVQRLQYLYAQLAAQMLNFQDRMPAAHVSRTGNSSDIFGTTGDAFAFAPVTAQLHLRGHRLVQNGVSTRTLEGLPVTLAACAVVSSVLVREEKELLPMAPGSIAARMSLLAGSRLVERVK</sequence>